<dbReference type="EMBL" id="ARYC01001316">
    <property type="protein sequence ID" value="KEJ82998.1"/>
    <property type="molecule type" value="Genomic_DNA"/>
</dbReference>
<reference evidence="3" key="1">
    <citation type="journal article" date="2014" name="Cell">
        <title>The Architecture of a Scrambled Genome Reveals Massive Levels of Genomic Rearrangement during Development.</title>
        <authorList>
            <person name="Chen X."/>
            <person name="Bracht J.R."/>
            <person name="Goldman A.D."/>
            <person name="Dolzhenko E."/>
            <person name="Clay D.M."/>
            <person name="Swart E.C."/>
            <person name="Perlman D.H."/>
            <person name="Doak T.G."/>
            <person name="Stuart A."/>
            <person name="Amemiya C.T."/>
            <person name="Sebra R.P."/>
            <person name="Landweber L.F."/>
        </authorList>
    </citation>
    <scope>NUCLEOTIDE SEQUENCE [LARGE SCALE GENOMIC DNA]</scope>
    <source>
        <strain evidence="3">JRB310</strain>
    </source>
</reference>
<name>A0A073HYC0_9SPIT</name>
<keyword evidence="3" id="KW-1185">Reference proteome</keyword>
<sequence length="234" mass="27236">MNNEVEKLIKSCFQRVKDIQQPQQEHEYKVQDLLHIKRKPIEDITFIISLYQQKVDIEVQKKSNSILKNYIKDWPLLQFKLLYQASADGFDVEIFHEKCDDQGPTVTFYLSDLGKVFGVNSSIIMQSDEEGIHKHDPELFVFQLDKQTIHYSKKPETNTCHFDQYFNSPGNENEMEITNDGEEDEFKILCNSKNFGLSFELPNEIQFGSIQAKNYLGGAESFNINEVEVYSLSK</sequence>
<evidence type="ECO:0000259" key="1">
    <source>
        <dbReference type="PROSITE" id="PS51886"/>
    </source>
</evidence>
<feature type="domain" description="TLDc" evidence="1">
    <location>
        <begin position="53"/>
        <end position="233"/>
    </location>
</feature>
<gene>
    <name evidence="2" type="ORF">OXYTRIMIC_432</name>
</gene>
<protein>
    <submittedName>
        <fullName evidence="2">TLDc domain-containing protein</fullName>
    </submittedName>
</protein>
<dbReference type="Proteomes" id="UP000053232">
    <property type="component" value="Unassembled WGS sequence"/>
</dbReference>
<dbReference type="AlphaFoldDB" id="A0A073HYC0"/>
<organism evidence="2 3">
    <name type="scientific">Oxytricha trifallax</name>
    <dbReference type="NCBI Taxonomy" id="1172189"/>
    <lineage>
        <taxon>Eukaryota</taxon>
        <taxon>Sar</taxon>
        <taxon>Alveolata</taxon>
        <taxon>Ciliophora</taxon>
        <taxon>Intramacronucleata</taxon>
        <taxon>Spirotrichea</taxon>
        <taxon>Stichotrichia</taxon>
        <taxon>Sporadotrichida</taxon>
        <taxon>Oxytrichidae</taxon>
        <taxon>Oxytrichinae</taxon>
        <taxon>Oxytricha</taxon>
    </lineage>
</organism>
<dbReference type="InterPro" id="IPR006571">
    <property type="entry name" value="TLDc_dom"/>
</dbReference>
<dbReference type="PROSITE" id="PS51886">
    <property type="entry name" value="TLDC"/>
    <property type="match status" value="1"/>
</dbReference>
<accession>A0A073HYC0</accession>
<proteinExistence type="predicted"/>
<evidence type="ECO:0000313" key="3">
    <source>
        <dbReference type="Proteomes" id="UP000053232"/>
    </source>
</evidence>
<comment type="caution">
    <text evidence="2">The sequence shown here is derived from an EMBL/GenBank/DDBJ whole genome shotgun (WGS) entry which is preliminary data.</text>
</comment>
<evidence type="ECO:0000313" key="2">
    <source>
        <dbReference type="EMBL" id="KEJ82998.1"/>
    </source>
</evidence>
<dbReference type="Pfam" id="PF07534">
    <property type="entry name" value="TLD"/>
    <property type="match status" value="1"/>
</dbReference>